<keyword evidence="2" id="KW-0238">DNA-binding</keyword>
<evidence type="ECO:0000313" key="6">
    <source>
        <dbReference type="Proteomes" id="UP000318542"/>
    </source>
</evidence>
<evidence type="ECO:0000256" key="1">
    <source>
        <dbReference type="ARBA" id="ARBA00023015"/>
    </source>
</evidence>
<proteinExistence type="predicted"/>
<evidence type="ECO:0000313" key="5">
    <source>
        <dbReference type="EMBL" id="TSE29431.1"/>
    </source>
</evidence>
<dbReference type="PANTHER" id="PTHR36511:SF3">
    <property type="entry name" value="ANTITOXIN HIGA-2"/>
    <property type="match status" value="1"/>
</dbReference>
<dbReference type="InterPro" id="IPR047761">
    <property type="entry name" value="NadS-like"/>
</dbReference>
<dbReference type="Pfam" id="PF01381">
    <property type="entry name" value="HTH_3"/>
    <property type="match status" value="1"/>
</dbReference>
<evidence type="ECO:0000256" key="2">
    <source>
        <dbReference type="ARBA" id="ARBA00023125"/>
    </source>
</evidence>
<dbReference type="InterPro" id="IPR010982">
    <property type="entry name" value="Lambda_DNA-bd_dom_sf"/>
</dbReference>
<accession>A0A554X0Q0</accession>
<feature type="domain" description="HTH cro/C1-type" evidence="4">
    <location>
        <begin position="37"/>
        <end position="94"/>
    </location>
</feature>
<dbReference type="AlphaFoldDB" id="A0A554X0Q0"/>
<organism evidence="5 6">
    <name type="scientific">Tepidimonas thermarum</name>
    <dbReference type="NCBI Taxonomy" id="335431"/>
    <lineage>
        <taxon>Bacteria</taxon>
        <taxon>Pseudomonadati</taxon>
        <taxon>Pseudomonadota</taxon>
        <taxon>Betaproteobacteria</taxon>
        <taxon>Burkholderiales</taxon>
        <taxon>Tepidimonas</taxon>
    </lineage>
</organism>
<dbReference type="Gene3D" id="1.10.260.40">
    <property type="entry name" value="lambda repressor-like DNA-binding domains"/>
    <property type="match status" value="1"/>
</dbReference>
<name>A0A554X0Q0_9BURK</name>
<dbReference type="OrthoDB" id="9799384at2"/>
<protein>
    <submittedName>
        <fullName evidence="5">Antitoxin HigA-2</fullName>
    </submittedName>
</protein>
<evidence type="ECO:0000256" key="3">
    <source>
        <dbReference type="ARBA" id="ARBA00023163"/>
    </source>
</evidence>
<dbReference type="InterPro" id="IPR001387">
    <property type="entry name" value="Cro/C1-type_HTH"/>
</dbReference>
<dbReference type="InterPro" id="IPR052359">
    <property type="entry name" value="HTH-type_reg/antitoxin"/>
</dbReference>
<keyword evidence="1" id="KW-0805">Transcription regulation</keyword>
<gene>
    <name evidence="5" type="primary">higA-2</name>
    <name evidence="5" type="ORF">Tther_01480</name>
</gene>
<dbReference type="EMBL" id="VJOL01000025">
    <property type="protein sequence ID" value="TSE29431.1"/>
    <property type="molecule type" value="Genomic_DNA"/>
</dbReference>
<dbReference type="NCBIfam" id="NF041265">
    <property type="entry name" value="NadS"/>
    <property type="match status" value="1"/>
</dbReference>
<dbReference type="CDD" id="cd00093">
    <property type="entry name" value="HTH_XRE"/>
    <property type="match status" value="1"/>
</dbReference>
<keyword evidence="6" id="KW-1185">Reference proteome</keyword>
<dbReference type="PANTHER" id="PTHR36511">
    <property type="entry name" value="MERR FAMILY BACTERIAL REGULATORY PROTEIN"/>
    <property type="match status" value="1"/>
</dbReference>
<sequence>MDQTLFEDLVQSLKEAKAISRGEMAASRRIRIDTPDVKAVREQIGLSQSEFAQLMHVSIKTLQNWEQHRRTPTGPAAALLKIVTTAPDVALKTLHA</sequence>
<dbReference type="RefSeq" id="WP_143902530.1">
    <property type="nucleotide sequence ID" value="NZ_VJOL01000025.1"/>
</dbReference>
<evidence type="ECO:0000259" key="4">
    <source>
        <dbReference type="PROSITE" id="PS50943"/>
    </source>
</evidence>
<dbReference type="PROSITE" id="PS50943">
    <property type="entry name" value="HTH_CROC1"/>
    <property type="match status" value="1"/>
</dbReference>
<comment type="caution">
    <text evidence="5">The sequence shown here is derived from an EMBL/GenBank/DDBJ whole genome shotgun (WGS) entry which is preliminary data.</text>
</comment>
<keyword evidence="3" id="KW-0804">Transcription</keyword>
<dbReference type="SUPFAM" id="SSF47413">
    <property type="entry name" value="lambda repressor-like DNA-binding domains"/>
    <property type="match status" value="1"/>
</dbReference>
<dbReference type="GO" id="GO:0003677">
    <property type="term" value="F:DNA binding"/>
    <property type="evidence" value="ECO:0007669"/>
    <property type="project" value="UniProtKB-KW"/>
</dbReference>
<dbReference type="SMART" id="SM00530">
    <property type="entry name" value="HTH_XRE"/>
    <property type="match status" value="1"/>
</dbReference>
<dbReference type="Proteomes" id="UP000318542">
    <property type="component" value="Unassembled WGS sequence"/>
</dbReference>
<reference evidence="5 6" key="1">
    <citation type="submission" date="2019-07" db="EMBL/GenBank/DDBJ databases">
        <title>Tepidimonas thermarum AA-1 draft genome.</title>
        <authorList>
            <person name="Da Costa M.S."/>
            <person name="Froufe H.J.C."/>
            <person name="Egas C."/>
            <person name="Albuquerque L."/>
        </authorList>
    </citation>
    <scope>NUCLEOTIDE SEQUENCE [LARGE SCALE GENOMIC DNA]</scope>
    <source>
        <strain evidence="5 6">AA-1</strain>
    </source>
</reference>